<comment type="catalytic activity">
    <reaction evidence="12 14">
        <text>hydrolysis of (1-&gt;4)-alpha-D-glucosidic linkage in 4-alpha-D-[(1-&gt;4)-alpha-D-glucanosyl]n trehalose to yield trehalose and (1-&gt;4)-alpha-D-glucan.</text>
        <dbReference type="EC" id="3.2.1.141"/>
    </reaction>
</comment>
<feature type="site" description="Transition state stabilizer" evidence="17">
    <location>
        <position position="399"/>
    </location>
</feature>
<evidence type="ECO:0000256" key="12">
    <source>
        <dbReference type="ARBA" id="ARBA00034013"/>
    </source>
</evidence>
<comment type="similarity">
    <text evidence="3 14">Belongs to the glycosyl hydrolase 13 family.</text>
</comment>
<feature type="binding site" evidence="16">
    <location>
        <begin position="330"/>
        <end position="334"/>
    </location>
    <ligand>
        <name>substrate</name>
    </ligand>
</feature>
<dbReference type="GO" id="GO:0005992">
    <property type="term" value="P:trehalose biosynthetic process"/>
    <property type="evidence" value="ECO:0007669"/>
    <property type="project" value="UniProtKB-UniRule"/>
</dbReference>
<feature type="active site" description="Nucleophile" evidence="15">
    <location>
        <position position="268"/>
    </location>
</feature>
<keyword evidence="9 14" id="KW-0326">Glycosidase</keyword>
<dbReference type="SUPFAM" id="SSF81296">
    <property type="entry name" value="E set domains"/>
    <property type="match status" value="1"/>
</dbReference>
<dbReference type="CDD" id="cd02853">
    <property type="entry name" value="E_set_MTHase_like_N"/>
    <property type="match status" value="1"/>
</dbReference>
<gene>
    <name evidence="19" type="ORF">A4R26_26895</name>
</gene>
<dbReference type="Proteomes" id="UP000192276">
    <property type="component" value="Unassembled WGS sequence"/>
</dbReference>
<dbReference type="InterPro" id="IPR012768">
    <property type="entry name" value="Trehalose_TreZ"/>
</dbReference>
<dbReference type="AlphaFoldDB" id="A0A1V9FCP4"/>
<dbReference type="EC" id="3.2.1.141" evidence="4 13"/>
<proteinExistence type="inferred from homology"/>
<dbReference type="NCBIfam" id="TIGR02402">
    <property type="entry name" value="trehalose_TreZ"/>
    <property type="match status" value="1"/>
</dbReference>
<feature type="binding site" evidence="16">
    <location>
        <begin position="398"/>
        <end position="403"/>
    </location>
    <ligand>
        <name>substrate</name>
    </ligand>
</feature>
<evidence type="ECO:0000313" key="20">
    <source>
        <dbReference type="Proteomes" id="UP000192276"/>
    </source>
</evidence>
<accession>A0A1V9FCP4</accession>
<dbReference type="UniPathway" id="UPA00299"/>
<evidence type="ECO:0000256" key="10">
    <source>
        <dbReference type="ARBA" id="ARBA00032057"/>
    </source>
</evidence>
<dbReference type="PANTHER" id="PTHR43651:SF11">
    <property type="entry name" value="MALTO-OLIGOSYLTREHALOSE TREHALOHYDROLASE"/>
    <property type="match status" value="1"/>
</dbReference>
<keyword evidence="8" id="KW-0119">Carbohydrate metabolism</keyword>
<dbReference type="GO" id="GO:0005737">
    <property type="term" value="C:cytoplasm"/>
    <property type="evidence" value="ECO:0007669"/>
    <property type="project" value="UniProtKB-SubCell"/>
</dbReference>
<evidence type="ECO:0000256" key="3">
    <source>
        <dbReference type="ARBA" id="ARBA00008061"/>
    </source>
</evidence>
<evidence type="ECO:0000256" key="15">
    <source>
        <dbReference type="PIRSR" id="PIRSR006337-1"/>
    </source>
</evidence>
<evidence type="ECO:0000256" key="14">
    <source>
        <dbReference type="PIRNR" id="PIRNR006337"/>
    </source>
</evidence>
<dbReference type="SMART" id="SM00642">
    <property type="entry name" value="Aamy"/>
    <property type="match status" value="1"/>
</dbReference>
<evidence type="ECO:0000256" key="9">
    <source>
        <dbReference type="ARBA" id="ARBA00023295"/>
    </source>
</evidence>
<dbReference type="EMBL" id="LWBP01000204">
    <property type="protein sequence ID" value="OQP56139.1"/>
    <property type="molecule type" value="Genomic_DNA"/>
</dbReference>
<feature type="binding site" evidence="16">
    <location>
        <begin position="266"/>
        <end position="271"/>
    </location>
    <ligand>
        <name>substrate</name>
    </ligand>
</feature>
<dbReference type="SUPFAM" id="SSF51445">
    <property type="entry name" value="(Trans)glycosidases"/>
    <property type="match status" value="1"/>
</dbReference>
<dbReference type="InterPro" id="IPR017853">
    <property type="entry name" value="GH"/>
</dbReference>
<sequence>MLKNTLINKYTSLGALLQENGQCSFTVWAPLCNSVNLVVQASPEVTWPMENDGQGYWCVNVDRVTPGMQYLYQIDGKLLRPDPASRWQPGGVHGPSAVVHTAFAWTDDQWHGIEPAEMIIYELHTGTFTNSGNFQGIISTLDYLQSLGVTSIEIMPIAQFPGHHNWGYDGVYPFAVHKDYGTRDDLKQLVNAAHERGIAVVLDVVYNHLGPEGNYLADYGPYFTEKYKASWSNSINFDGAWCDGVRNYFIQNALMWLDEFHIDALRLDAVHAIYDNSAVHIMEELTEQVRQLEQRTQRRKVLIAEFDLNNPRYITPVEKGGYGMDAQWVDEFHHALHAVITGEREGYYEDFGSLEMLAGSLQHSYVYTGQYSVHRKRYFGTVPKHTSYNQCIVFVQNHDQVGNRFMGDRLATMLSPEALKLAAATLLLSPHIPLLFMGEEYGEKNPFMYFTSHSDECLIEQLCEGRRREFAHFNWQGEVPNPQSEEVFNNSKLSWNATEVAGLFNFHQHLIAFRKSRPAMQNFQRYSAVRNIRIKNDVLHFERHGNKDMLIVYLNFSKEAQSIVNENRFPCNVVIDSSGAEWEGPGNLSTATVQPGEPFLLNPLSATVFEIVNRSDE</sequence>
<dbReference type="InterPro" id="IPR006047">
    <property type="entry name" value="GH13_cat_dom"/>
</dbReference>
<evidence type="ECO:0000256" key="16">
    <source>
        <dbReference type="PIRSR" id="PIRSR006337-2"/>
    </source>
</evidence>
<dbReference type="Gene3D" id="1.10.10.760">
    <property type="entry name" value="E-set domains of sugar-utilizing enzymes"/>
    <property type="match status" value="1"/>
</dbReference>
<dbReference type="GO" id="GO:0033942">
    <property type="term" value="F:4-alpha-D-(1-&gt;4)-alpha-D-glucanotrehalose trehalohydrolase activity"/>
    <property type="evidence" value="ECO:0007669"/>
    <property type="project" value="UniProtKB-EC"/>
</dbReference>
<evidence type="ECO:0000256" key="4">
    <source>
        <dbReference type="ARBA" id="ARBA00012268"/>
    </source>
</evidence>
<reference evidence="20" key="1">
    <citation type="submission" date="2016-04" db="EMBL/GenBank/DDBJ databases">
        <authorList>
            <person name="Chen L."/>
            <person name="Zhuang W."/>
            <person name="Wang G."/>
        </authorList>
    </citation>
    <scope>NUCLEOTIDE SEQUENCE [LARGE SCALE GENOMIC DNA]</scope>
    <source>
        <strain evidence="20">208</strain>
    </source>
</reference>
<comment type="subcellular location">
    <subcellularLocation>
        <location evidence="1 15">Cytoplasm</location>
    </subcellularLocation>
</comment>
<dbReference type="PIRSF" id="PIRSF006337">
    <property type="entry name" value="Trehalose_TreZ"/>
    <property type="match status" value="1"/>
</dbReference>
<evidence type="ECO:0000256" key="7">
    <source>
        <dbReference type="ARBA" id="ARBA00022801"/>
    </source>
</evidence>
<evidence type="ECO:0000256" key="17">
    <source>
        <dbReference type="PIRSR" id="PIRSR006337-3"/>
    </source>
</evidence>
<dbReference type="Gene3D" id="2.60.40.10">
    <property type="entry name" value="Immunoglobulins"/>
    <property type="match status" value="1"/>
</dbReference>
<keyword evidence="7 14" id="KW-0378">Hydrolase</keyword>
<name>A0A1V9FCP4_9BACT</name>
<dbReference type="OrthoDB" id="9761875at2"/>
<dbReference type="InterPro" id="IPR013783">
    <property type="entry name" value="Ig-like_fold"/>
</dbReference>
<evidence type="ECO:0000259" key="18">
    <source>
        <dbReference type="SMART" id="SM00642"/>
    </source>
</evidence>
<evidence type="ECO:0000256" key="6">
    <source>
        <dbReference type="ARBA" id="ARBA00022490"/>
    </source>
</evidence>
<dbReference type="STRING" id="550983.A4R26_26895"/>
<protein>
    <recommendedName>
        <fullName evidence="5 13">Malto-oligosyltrehalose trehalohydrolase</fullName>
        <shortName evidence="14">MTHase</shortName>
        <ecNumber evidence="4 13">3.2.1.141</ecNumber>
    </recommendedName>
    <alternativeName>
        <fullName evidence="11 14">4-alpha-D-((1-&gt;4)-alpha-D-glucano)trehalose trehalohydrolase</fullName>
    </alternativeName>
    <alternativeName>
        <fullName evidence="10 14">Maltooligosyl trehalose trehalohydrolase</fullName>
    </alternativeName>
</protein>
<evidence type="ECO:0000313" key="19">
    <source>
        <dbReference type="EMBL" id="OQP56139.1"/>
    </source>
</evidence>
<feature type="active site" description="Proton donor" evidence="15">
    <location>
        <position position="305"/>
    </location>
</feature>
<keyword evidence="20" id="KW-1185">Reference proteome</keyword>
<dbReference type="InterPro" id="IPR004193">
    <property type="entry name" value="Glyco_hydro_13_N"/>
</dbReference>
<keyword evidence="6" id="KW-0963">Cytoplasm</keyword>
<dbReference type="Pfam" id="PF00128">
    <property type="entry name" value="Alpha-amylase"/>
    <property type="match status" value="2"/>
</dbReference>
<dbReference type="PANTHER" id="PTHR43651">
    <property type="entry name" value="1,4-ALPHA-GLUCAN-BRANCHING ENZYME"/>
    <property type="match status" value="1"/>
</dbReference>
<organism evidence="19 20">
    <name type="scientific">Niastella populi</name>
    <dbReference type="NCBI Taxonomy" id="550983"/>
    <lineage>
        <taxon>Bacteria</taxon>
        <taxon>Pseudomonadati</taxon>
        <taxon>Bacteroidota</taxon>
        <taxon>Chitinophagia</taxon>
        <taxon>Chitinophagales</taxon>
        <taxon>Chitinophagaceae</taxon>
        <taxon>Niastella</taxon>
    </lineage>
</organism>
<evidence type="ECO:0000256" key="1">
    <source>
        <dbReference type="ARBA" id="ARBA00004496"/>
    </source>
</evidence>
<comment type="pathway">
    <text evidence="2 14">Glycan biosynthesis; trehalose biosynthesis.</text>
</comment>
<evidence type="ECO:0000256" key="13">
    <source>
        <dbReference type="NCBIfam" id="TIGR02402"/>
    </source>
</evidence>
<dbReference type="Gene3D" id="3.20.20.80">
    <property type="entry name" value="Glycosidases"/>
    <property type="match status" value="1"/>
</dbReference>
<evidence type="ECO:0000256" key="2">
    <source>
        <dbReference type="ARBA" id="ARBA00005199"/>
    </source>
</evidence>
<evidence type="ECO:0000256" key="5">
    <source>
        <dbReference type="ARBA" id="ARBA00015938"/>
    </source>
</evidence>
<dbReference type="Pfam" id="PF02922">
    <property type="entry name" value="CBM_48"/>
    <property type="match status" value="1"/>
</dbReference>
<dbReference type="RefSeq" id="WP_081169139.1">
    <property type="nucleotide sequence ID" value="NZ_LWBP01000204.1"/>
</dbReference>
<dbReference type="InterPro" id="IPR014756">
    <property type="entry name" value="Ig_E-set"/>
</dbReference>
<dbReference type="CDD" id="cd11325">
    <property type="entry name" value="AmyAc_GTHase"/>
    <property type="match status" value="1"/>
</dbReference>
<evidence type="ECO:0000256" key="8">
    <source>
        <dbReference type="ARBA" id="ARBA00023277"/>
    </source>
</evidence>
<dbReference type="InterPro" id="IPR044901">
    <property type="entry name" value="Trehalose_TreZ_E-set_sf"/>
</dbReference>
<feature type="domain" description="Glycosyl hydrolase family 13 catalytic" evidence="18">
    <location>
        <begin position="122"/>
        <end position="467"/>
    </location>
</feature>
<evidence type="ECO:0000256" key="11">
    <source>
        <dbReference type="ARBA" id="ARBA00033284"/>
    </source>
</evidence>
<comment type="caution">
    <text evidence="19">The sequence shown here is derived from an EMBL/GenBank/DDBJ whole genome shotgun (WGS) entry which is preliminary data.</text>
</comment>